<comment type="function">
    <text evidence="5">Catalyzes the Claisen rearrangement of chorismate to prephenate.</text>
</comment>
<dbReference type="KEGG" id="kco:BWI95_03950"/>
<feature type="domain" description="Chorismate mutase" evidence="7">
    <location>
        <begin position="9"/>
        <end position="100"/>
    </location>
</feature>
<dbReference type="GO" id="GO:0046417">
    <property type="term" value="P:chorismate metabolic process"/>
    <property type="evidence" value="ECO:0007669"/>
    <property type="project" value="InterPro"/>
</dbReference>
<dbReference type="EC" id="5.4.99.5" evidence="2 5"/>
<evidence type="ECO:0000256" key="4">
    <source>
        <dbReference type="ARBA" id="ARBA00023235"/>
    </source>
</evidence>
<dbReference type="Gene3D" id="1.20.59.10">
    <property type="entry name" value="Chorismate mutase"/>
    <property type="match status" value="1"/>
</dbReference>
<sequence>MDYKFYSAVVMLATLSFSAAAAVTADASLGKLINERLSWMKDVAGAKAQQHQAIEDLAQEQKVLARAVIDAESLGLDGESVKPFIQAQMDAAKAIQYRYRADWLATPETSWQPRPLNEVRKQISELSDRILRKVAERLKASGKLTEADREEFMRTVQQHNLTGQDKAHMWQALESISLKA</sequence>
<dbReference type="PANTHER" id="PTHR38041">
    <property type="entry name" value="CHORISMATE MUTASE"/>
    <property type="match status" value="1"/>
</dbReference>
<dbReference type="EMBL" id="CP019445">
    <property type="protein sequence ID" value="APZ04274.1"/>
    <property type="molecule type" value="Genomic_DNA"/>
</dbReference>
<feature type="chain" id="PRO_5032713704" description="Chorismate mutase" evidence="6">
    <location>
        <begin position="22"/>
        <end position="180"/>
    </location>
</feature>
<proteinExistence type="predicted"/>
<comment type="catalytic activity">
    <reaction evidence="5">
        <text>chorismate = prephenate</text>
        <dbReference type="Rhea" id="RHEA:13897"/>
        <dbReference type="ChEBI" id="CHEBI:29748"/>
        <dbReference type="ChEBI" id="CHEBI:29934"/>
        <dbReference type="EC" id="5.4.99.5"/>
    </reaction>
</comment>
<dbReference type="InterPro" id="IPR002701">
    <property type="entry name" value="CM_II_prokaryot"/>
</dbReference>
<keyword evidence="4 5" id="KW-0413">Isomerase</keyword>
<evidence type="ECO:0000313" key="9">
    <source>
        <dbReference type="Proteomes" id="UP000187148"/>
    </source>
</evidence>
<dbReference type="SUPFAM" id="SSF48600">
    <property type="entry name" value="Chorismate mutase II"/>
    <property type="match status" value="1"/>
</dbReference>
<evidence type="ECO:0000259" key="7">
    <source>
        <dbReference type="PROSITE" id="PS51168"/>
    </source>
</evidence>
<dbReference type="NCBIfam" id="TIGR01806">
    <property type="entry name" value="CM_mono2"/>
    <property type="match status" value="1"/>
</dbReference>
<dbReference type="Proteomes" id="UP000187148">
    <property type="component" value="Chromosome"/>
</dbReference>
<dbReference type="PROSITE" id="PS51168">
    <property type="entry name" value="CHORISMATE_MUT_2"/>
    <property type="match status" value="1"/>
</dbReference>
<feature type="signal peptide" evidence="6">
    <location>
        <begin position="1"/>
        <end position="21"/>
    </location>
</feature>
<comment type="pathway">
    <text evidence="1 5">Metabolic intermediate biosynthesis; prephenate biosynthesis; prephenate from chorismate: step 1/1.</text>
</comment>
<protein>
    <recommendedName>
        <fullName evidence="2 5">Chorismate mutase</fullName>
        <ecNumber evidence="2 5">5.4.99.5</ecNumber>
    </recommendedName>
</protein>
<evidence type="ECO:0000256" key="2">
    <source>
        <dbReference type="ARBA" id="ARBA00012404"/>
    </source>
</evidence>
<name>A0A807L9C0_9ENTR</name>
<dbReference type="InterPro" id="IPR036979">
    <property type="entry name" value="CM_dom_sf"/>
</dbReference>
<evidence type="ECO:0000256" key="6">
    <source>
        <dbReference type="SAM" id="SignalP"/>
    </source>
</evidence>
<dbReference type="PIRSF" id="PIRSF026640">
    <property type="entry name" value="Peripl_chor_mut"/>
    <property type="match status" value="1"/>
</dbReference>
<organism evidence="8 9">
    <name type="scientific">Kosakonia cowanii JCM 10956 = DSM 18146</name>
    <dbReference type="NCBI Taxonomy" id="1300165"/>
    <lineage>
        <taxon>Bacteria</taxon>
        <taxon>Pseudomonadati</taxon>
        <taxon>Pseudomonadota</taxon>
        <taxon>Gammaproteobacteria</taxon>
        <taxon>Enterobacterales</taxon>
        <taxon>Enterobacteriaceae</taxon>
        <taxon>Kosakonia</taxon>
    </lineage>
</organism>
<evidence type="ECO:0000313" key="8">
    <source>
        <dbReference type="EMBL" id="APZ04274.1"/>
    </source>
</evidence>
<accession>A0A807L9C0</accession>
<dbReference type="InterPro" id="IPR051331">
    <property type="entry name" value="Chorismate_mutase-related"/>
</dbReference>
<dbReference type="SMART" id="SM00830">
    <property type="entry name" value="CM_2"/>
    <property type="match status" value="1"/>
</dbReference>
<reference evidence="8 9" key="1">
    <citation type="submission" date="2017-01" db="EMBL/GenBank/DDBJ databases">
        <authorList>
            <person name="Cao J.-M."/>
        </authorList>
    </citation>
    <scope>NUCLEOTIDE SEQUENCE [LARGE SCALE GENOMIC DNA]</scope>
    <source>
        <strain evidence="8 9">888-76</strain>
    </source>
</reference>
<gene>
    <name evidence="8" type="ORF">BWI95_03950</name>
</gene>
<evidence type="ECO:0000256" key="3">
    <source>
        <dbReference type="ARBA" id="ARBA00022729"/>
    </source>
</evidence>
<keyword evidence="3 6" id="KW-0732">Signal</keyword>
<dbReference type="AlphaFoldDB" id="A0A807L9C0"/>
<dbReference type="PANTHER" id="PTHR38041:SF2">
    <property type="entry name" value="SECRETED CHORISMATE MUTASE"/>
    <property type="match status" value="1"/>
</dbReference>
<keyword evidence="9" id="KW-1185">Reference proteome</keyword>
<dbReference type="InterPro" id="IPR008240">
    <property type="entry name" value="Chorismate_mutase_periplasmic"/>
</dbReference>
<dbReference type="Pfam" id="PF01817">
    <property type="entry name" value="CM_2"/>
    <property type="match status" value="1"/>
</dbReference>
<dbReference type="UniPathway" id="UPA00120">
    <property type="reaction ID" value="UER00203"/>
</dbReference>
<dbReference type="GO" id="GO:0004106">
    <property type="term" value="F:chorismate mutase activity"/>
    <property type="evidence" value="ECO:0007669"/>
    <property type="project" value="UniProtKB-EC"/>
</dbReference>
<dbReference type="NCBIfam" id="NF005965">
    <property type="entry name" value="PRK08055.1"/>
    <property type="match status" value="1"/>
</dbReference>
<dbReference type="GO" id="GO:0009697">
    <property type="term" value="P:salicylic acid biosynthetic process"/>
    <property type="evidence" value="ECO:0007669"/>
    <property type="project" value="TreeGrafter"/>
</dbReference>
<dbReference type="RefSeq" id="WP_054804264.1">
    <property type="nucleotide sequence ID" value="NZ_CP019445.1"/>
</dbReference>
<dbReference type="InterPro" id="IPR036263">
    <property type="entry name" value="Chorismate_II_sf"/>
</dbReference>
<evidence type="ECO:0000256" key="5">
    <source>
        <dbReference type="PIRNR" id="PIRNR026640"/>
    </source>
</evidence>
<evidence type="ECO:0000256" key="1">
    <source>
        <dbReference type="ARBA" id="ARBA00004817"/>
    </source>
</evidence>